<gene>
    <name evidence="3" type="ORF">CGCSCA2_v000360</name>
</gene>
<evidence type="ECO:0000259" key="2">
    <source>
        <dbReference type="PROSITE" id="PS50837"/>
    </source>
</evidence>
<reference evidence="3" key="1">
    <citation type="submission" date="2019-06" db="EMBL/GenBank/DDBJ databases">
        <authorList>
            <person name="Gan P."/>
            <person name="Shirasu K."/>
        </authorList>
    </citation>
    <scope>NUCLEOTIDE SEQUENCE [LARGE SCALE GENOMIC DNA]</scope>
    <source>
        <strain evidence="3">CAD2</strain>
    </source>
</reference>
<proteinExistence type="predicted"/>
<dbReference type="Gene3D" id="3.40.50.300">
    <property type="entry name" value="P-loop containing nucleotide triphosphate hydrolases"/>
    <property type="match status" value="1"/>
</dbReference>
<dbReference type="InterPro" id="IPR056884">
    <property type="entry name" value="NPHP3-like_N"/>
</dbReference>
<organism evidence="3 4">
    <name type="scientific">Colletotrichum siamense</name>
    <name type="common">Anthracnose fungus</name>
    <dbReference type="NCBI Taxonomy" id="690259"/>
    <lineage>
        <taxon>Eukaryota</taxon>
        <taxon>Fungi</taxon>
        <taxon>Dikarya</taxon>
        <taxon>Ascomycota</taxon>
        <taxon>Pezizomycotina</taxon>
        <taxon>Sordariomycetes</taxon>
        <taxon>Hypocreomycetidae</taxon>
        <taxon>Glomerellales</taxon>
        <taxon>Glomerellaceae</taxon>
        <taxon>Colletotrichum</taxon>
        <taxon>Colletotrichum gloeosporioides species complex</taxon>
    </lineage>
</organism>
<dbReference type="Proteomes" id="UP000711996">
    <property type="component" value="Unassembled WGS sequence"/>
</dbReference>
<evidence type="ECO:0000256" key="1">
    <source>
        <dbReference type="ARBA" id="ARBA00022737"/>
    </source>
</evidence>
<feature type="domain" description="NACHT" evidence="2">
    <location>
        <begin position="89"/>
        <end position="235"/>
    </location>
</feature>
<comment type="caution">
    <text evidence="3">The sequence shown here is derived from an EMBL/GenBank/DDBJ whole genome shotgun (WGS) entry which is preliminary data.</text>
</comment>
<dbReference type="OrthoDB" id="538223at2759"/>
<dbReference type="FunFam" id="3.40.50.300:FF:001638">
    <property type="entry name" value="NACHT and WD40 domain protein"/>
    <property type="match status" value="1"/>
</dbReference>
<dbReference type="PANTHER" id="PTHR10039">
    <property type="entry name" value="AMELOGENIN"/>
    <property type="match status" value="1"/>
</dbReference>
<accession>A0A9P5F539</accession>
<protein>
    <submittedName>
        <fullName evidence="3">Vegetative incompatibility protein HET-E-1</fullName>
    </submittedName>
</protein>
<evidence type="ECO:0000313" key="4">
    <source>
        <dbReference type="Proteomes" id="UP000711996"/>
    </source>
</evidence>
<dbReference type="EMBL" id="QPMT01000001">
    <property type="protein sequence ID" value="KAF4866762.1"/>
    <property type="molecule type" value="Genomic_DNA"/>
</dbReference>
<dbReference type="PANTHER" id="PTHR10039:SF14">
    <property type="entry name" value="NACHT DOMAIN-CONTAINING PROTEIN"/>
    <property type="match status" value="1"/>
</dbReference>
<dbReference type="PROSITE" id="PS50837">
    <property type="entry name" value="NACHT"/>
    <property type="match status" value="1"/>
</dbReference>
<sequence length="286" mass="32297">MSTNTRSEFHGQGIAFSGAGHLTVGRDIIIGGQNSSDQDKQFLSDLYSTDPRDDKRRIERTKGGLLRDSYQWILEHNDFCRWRDNDESRLLWVKGDPGKGKTMLLCGIIDELGNLPADAGTMAYFFCQATDGRLNSAMAVLRGLVYLLLVQKPFLIASIRQKYDHAGKQLFEGVNAWDALSKILHDLLEGPTLRRVYLIIDALDECETNLSQLLRLVVRLSSSSSSGMRLIVSSRNWPIIEEALGDATQKTRLSLELNRQSVSIAVGRYIRFKVDQLARLKRYDDE</sequence>
<keyword evidence="1" id="KW-0677">Repeat</keyword>
<evidence type="ECO:0000313" key="3">
    <source>
        <dbReference type="EMBL" id="KAF4866762.1"/>
    </source>
</evidence>
<dbReference type="InterPro" id="IPR027417">
    <property type="entry name" value="P-loop_NTPase"/>
</dbReference>
<keyword evidence="4" id="KW-1185">Reference proteome</keyword>
<dbReference type="InterPro" id="IPR007111">
    <property type="entry name" value="NACHT_NTPase"/>
</dbReference>
<dbReference type="Pfam" id="PF24883">
    <property type="entry name" value="NPHP3_N"/>
    <property type="match status" value="1"/>
</dbReference>
<name>A0A9P5F539_COLSI</name>
<dbReference type="AlphaFoldDB" id="A0A9P5F539"/>
<dbReference type="SUPFAM" id="SSF52540">
    <property type="entry name" value="P-loop containing nucleoside triphosphate hydrolases"/>
    <property type="match status" value="1"/>
</dbReference>